<keyword evidence="5" id="KW-0539">Nucleus</keyword>
<dbReference type="AlphaFoldDB" id="A0A667WWN8"/>
<keyword evidence="2" id="KW-0678">Repressor</keyword>
<comment type="subcellular location">
    <subcellularLocation>
        <location evidence="1">Nucleus</location>
    </subcellularLocation>
</comment>
<organism evidence="9 10">
    <name type="scientific">Myripristis murdjan</name>
    <name type="common">pinecone soldierfish</name>
    <dbReference type="NCBI Taxonomy" id="586833"/>
    <lineage>
        <taxon>Eukaryota</taxon>
        <taxon>Metazoa</taxon>
        <taxon>Chordata</taxon>
        <taxon>Craniata</taxon>
        <taxon>Vertebrata</taxon>
        <taxon>Euteleostomi</taxon>
        <taxon>Actinopterygii</taxon>
        <taxon>Neopterygii</taxon>
        <taxon>Teleostei</taxon>
        <taxon>Neoteleostei</taxon>
        <taxon>Acanthomorphata</taxon>
        <taxon>Holocentriformes</taxon>
        <taxon>Holocentridae</taxon>
        <taxon>Myripristis</taxon>
    </lineage>
</organism>
<dbReference type="InterPro" id="IPR011598">
    <property type="entry name" value="bHLH_dom"/>
</dbReference>
<sequence length="199" mass="22280">MNRSLESLKALLLQGPKQQVRAIRRVEKAEILEHTVLFLQKTAKGDTKTAAGGGQQHSFQDGFSTCLQRAAHFLGPQEKGLRLAAALDATFAARFPLSDSGGVKAAAKVHSSSSLPHTNFSQLSPQTMKQKSKLRLNAHAFSRNTVVHSQQFPLHHWYPRVSQQPQRPNQLEIRVERRASKQSPSRRPPVSQSLWRPWP</sequence>
<dbReference type="Ensembl" id="ENSMMDT00005006159.1">
    <property type="protein sequence ID" value="ENSMMDP00005005998.1"/>
    <property type="gene ID" value="ENSMMDG00005003366.1"/>
</dbReference>
<keyword evidence="10" id="KW-1185">Reference proteome</keyword>
<keyword evidence="3" id="KW-0805">Transcription regulation</keyword>
<feature type="domain" description="BHLH" evidence="7">
    <location>
        <begin position="1"/>
        <end position="42"/>
    </location>
</feature>
<dbReference type="PROSITE" id="PS51054">
    <property type="entry name" value="ORANGE"/>
    <property type="match status" value="1"/>
</dbReference>
<evidence type="ECO:0000256" key="1">
    <source>
        <dbReference type="ARBA" id="ARBA00004123"/>
    </source>
</evidence>
<evidence type="ECO:0000256" key="3">
    <source>
        <dbReference type="ARBA" id="ARBA00023015"/>
    </source>
</evidence>
<dbReference type="InterPro" id="IPR050370">
    <property type="entry name" value="HES_HEY"/>
</dbReference>
<reference evidence="9" key="3">
    <citation type="submission" date="2025-09" db="UniProtKB">
        <authorList>
            <consortium name="Ensembl"/>
        </authorList>
    </citation>
    <scope>IDENTIFICATION</scope>
</reference>
<dbReference type="GO" id="GO:0006355">
    <property type="term" value="P:regulation of DNA-templated transcription"/>
    <property type="evidence" value="ECO:0007669"/>
    <property type="project" value="InterPro"/>
</dbReference>
<evidence type="ECO:0008006" key="11">
    <source>
        <dbReference type="Google" id="ProtNLM"/>
    </source>
</evidence>
<dbReference type="InterPro" id="IPR003650">
    <property type="entry name" value="Orange_dom"/>
</dbReference>
<dbReference type="Gene3D" id="4.10.280.10">
    <property type="entry name" value="Helix-loop-helix DNA-binding domain"/>
    <property type="match status" value="1"/>
</dbReference>
<evidence type="ECO:0000256" key="6">
    <source>
        <dbReference type="SAM" id="MobiDB-lite"/>
    </source>
</evidence>
<evidence type="ECO:0000259" key="7">
    <source>
        <dbReference type="PROSITE" id="PS50888"/>
    </source>
</evidence>
<evidence type="ECO:0000256" key="2">
    <source>
        <dbReference type="ARBA" id="ARBA00022491"/>
    </source>
</evidence>
<dbReference type="GO" id="GO:0005634">
    <property type="term" value="C:nucleus"/>
    <property type="evidence" value="ECO:0007669"/>
    <property type="project" value="UniProtKB-SubCell"/>
</dbReference>
<dbReference type="PROSITE" id="PS50888">
    <property type="entry name" value="BHLH"/>
    <property type="match status" value="1"/>
</dbReference>
<feature type="domain" description="Orange" evidence="8">
    <location>
        <begin position="59"/>
        <end position="87"/>
    </location>
</feature>
<reference evidence="9" key="1">
    <citation type="submission" date="2019-06" db="EMBL/GenBank/DDBJ databases">
        <authorList>
            <consortium name="Wellcome Sanger Institute Data Sharing"/>
        </authorList>
    </citation>
    <scope>NUCLEOTIDE SEQUENCE [LARGE SCALE GENOMIC DNA]</scope>
</reference>
<evidence type="ECO:0000256" key="4">
    <source>
        <dbReference type="ARBA" id="ARBA00023163"/>
    </source>
</evidence>
<proteinExistence type="predicted"/>
<accession>A0A667WWN8</accession>
<feature type="compositionally biased region" description="Low complexity" evidence="6">
    <location>
        <begin position="181"/>
        <end position="193"/>
    </location>
</feature>
<evidence type="ECO:0000313" key="10">
    <source>
        <dbReference type="Proteomes" id="UP000472263"/>
    </source>
</evidence>
<dbReference type="GO" id="GO:0003677">
    <property type="term" value="F:DNA binding"/>
    <property type="evidence" value="ECO:0007669"/>
    <property type="project" value="InterPro"/>
</dbReference>
<keyword evidence="4" id="KW-0804">Transcription</keyword>
<dbReference type="PANTHER" id="PTHR10985">
    <property type="entry name" value="BASIC HELIX-LOOP-HELIX TRANSCRIPTION FACTOR, HES-RELATED"/>
    <property type="match status" value="1"/>
</dbReference>
<dbReference type="InParanoid" id="A0A667WWN8"/>
<dbReference type="GeneTree" id="ENSGT00700000104815"/>
<feature type="region of interest" description="Disordered" evidence="6">
    <location>
        <begin position="176"/>
        <end position="199"/>
    </location>
</feature>
<evidence type="ECO:0000259" key="8">
    <source>
        <dbReference type="PROSITE" id="PS51054"/>
    </source>
</evidence>
<dbReference type="GO" id="GO:0046983">
    <property type="term" value="F:protein dimerization activity"/>
    <property type="evidence" value="ECO:0007669"/>
    <property type="project" value="InterPro"/>
</dbReference>
<evidence type="ECO:0000313" key="9">
    <source>
        <dbReference type="Ensembl" id="ENSMMDP00005005998.1"/>
    </source>
</evidence>
<reference evidence="9" key="2">
    <citation type="submission" date="2025-08" db="UniProtKB">
        <authorList>
            <consortium name="Ensembl"/>
        </authorList>
    </citation>
    <scope>IDENTIFICATION</scope>
</reference>
<name>A0A667WWN8_9TELE</name>
<protein>
    <recommendedName>
        <fullName evidence="11">BHLH domain-containing protein</fullName>
    </recommendedName>
</protein>
<evidence type="ECO:0000256" key="5">
    <source>
        <dbReference type="ARBA" id="ARBA00023242"/>
    </source>
</evidence>
<dbReference type="InterPro" id="IPR036638">
    <property type="entry name" value="HLH_DNA-bd_sf"/>
</dbReference>
<dbReference type="Proteomes" id="UP000472263">
    <property type="component" value="Chromosome 16"/>
</dbReference>